<accession>A0A381TP00</accession>
<evidence type="ECO:0008006" key="2">
    <source>
        <dbReference type="Google" id="ProtNLM"/>
    </source>
</evidence>
<name>A0A381TP00_9ZZZZ</name>
<dbReference type="AlphaFoldDB" id="A0A381TP00"/>
<proteinExistence type="predicted"/>
<evidence type="ECO:0000313" key="1">
    <source>
        <dbReference type="EMBL" id="SVA17504.1"/>
    </source>
</evidence>
<reference evidence="1" key="1">
    <citation type="submission" date="2018-05" db="EMBL/GenBank/DDBJ databases">
        <authorList>
            <person name="Lanie J.A."/>
            <person name="Ng W.-L."/>
            <person name="Kazmierczak K.M."/>
            <person name="Andrzejewski T.M."/>
            <person name="Davidsen T.M."/>
            <person name="Wayne K.J."/>
            <person name="Tettelin H."/>
            <person name="Glass J.I."/>
            <person name="Rusch D."/>
            <person name="Podicherti R."/>
            <person name="Tsui H.-C.T."/>
            <person name="Winkler M.E."/>
        </authorList>
    </citation>
    <scope>NUCLEOTIDE SEQUENCE</scope>
</reference>
<dbReference type="EMBL" id="UINC01004877">
    <property type="protein sequence ID" value="SVA17504.1"/>
    <property type="molecule type" value="Genomic_DNA"/>
</dbReference>
<gene>
    <name evidence="1" type="ORF">METZ01_LOCUS70358</name>
</gene>
<organism evidence="1">
    <name type="scientific">marine metagenome</name>
    <dbReference type="NCBI Taxonomy" id="408172"/>
    <lineage>
        <taxon>unclassified sequences</taxon>
        <taxon>metagenomes</taxon>
        <taxon>ecological metagenomes</taxon>
    </lineage>
</organism>
<sequence length="95" mass="10479">MFIVLAVIITTGYFGGCLGKTTVERDEAIRIARQQIDFVPEKTNAELGRQGFPPTAVWGITFWIEAKDGGDGFERRTAVEVHAETGEVLDKHSDP</sequence>
<protein>
    <recommendedName>
        <fullName evidence="2">PepSY domain-containing protein</fullName>
    </recommendedName>
</protein>